<feature type="signal peptide" evidence="1">
    <location>
        <begin position="1"/>
        <end position="24"/>
    </location>
</feature>
<dbReference type="AlphaFoldDB" id="A0A0A0BIZ1"/>
<dbReference type="EMBL" id="JRQD01000001">
    <property type="protein sequence ID" value="KGM07820.1"/>
    <property type="molecule type" value="Genomic_DNA"/>
</dbReference>
<dbReference type="Proteomes" id="UP000029999">
    <property type="component" value="Unassembled WGS sequence"/>
</dbReference>
<evidence type="ECO:0000313" key="3">
    <source>
        <dbReference type="Proteomes" id="UP000029999"/>
    </source>
</evidence>
<gene>
    <name evidence="2" type="ORF">LP43_0236</name>
</gene>
<dbReference type="STRING" id="392484.LP43_0236"/>
<dbReference type="NCBIfam" id="TIGR02001">
    <property type="entry name" value="gcw_chp"/>
    <property type="match status" value="1"/>
</dbReference>
<proteinExistence type="predicted"/>
<dbReference type="SUPFAM" id="SSF56935">
    <property type="entry name" value="Porins"/>
    <property type="match status" value="1"/>
</dbReference>
<accession>A0A0A0BIZ1</accession>
<reference evidence="2 3" key="1">
    <citation type="submission" date="2014-09" db="EMBL/GenBank/DDBJ databases">
        <authorList>
            <person name="Grob C."/>
            <person name="Taubert M."/>
            <person name="Howat A.M."/>
            <person name="Burns O.J."/>
            <person name="Dixon J.L."/>
            <person name="Chen Y."/>
            <person name="Murrell J.C."/>
        </authorList>
    </citation>
    <scope>NUCLEOTIDE SEQUENCE [LARGE SCALE GENOMIC DNA]</scope>
    <source>
        <strain evidence="2">L4</strain>
    </source>
</reference>
<dbReference type="InterPro" id="IPR010239">
    <property type="entry name" value="CHP02001"/>
</dbReference>
<comment type="caution">
    <text evidence="2">The sequence shown here is derived from an EMBL/GenBank/DDBJ whole genome shotgun (WGS) entry which is preliminary data.</text>
</comment>
<feature type="chain" id="PRO_5001959347" evidence="1">
    <location>
        <begin position="25"/>
        <end position="234"/>
    </location>
</feature>
<keyword evidence="1" id="KW-0732">Signal</keyword>
<evidence type="ECO:0000313" key="2">
    <source>
        <dbReference type="EMBL" id="KGM07820.1"/>
    </source>
</evidence>
<dbReference type="Pfam" id="PF09694">
    <property type="entry name" value="Gcw_chp"/>
    <property type="match status" value="1"/>
</dbReference>
<organism evidence="2 3">
    <name type="scientific">Methylophaga thiooxydans</name>
    <dbReference type="NCBI Taxonomy" id="392484"/>
    <lineage>
        <taxon>Bacteria</taxon>
        <taxon>Pseudomonadati</taxon>
        <taxon>Pseudomonadota</taxon>
        <taxon>Gammaproteobacteria</taxon>
        <taxon>Thiotrichales</taxon>
        <taxon>Piscirickettsiaceae</taxon>
        <taxon>Methylophaga</taxon>
    </lineage>
</organism>
<protein>
    <submittedName>
        <fullName evidence="2">Uncharacterized protein</fullName>
    </submittedName>
</protein>
<evidence type="ECO:0000256" key="1">
    <source>
        <dbReference type="SAM" id="SignalP"/>
    </source>
</evidence>
<sequence length="234" mass="25573">MKLSKLSALCFAATTMFAASSAMAWESEDGAHSTSASVALSTDYVWRGYSQTDEEAAISGSFDYAHSSGFYVGTWASNIDFDSDASMELDVYAGFGGEFGDSGIGYDVGALRYMYPSEEELDWNELYASLSYSYFSFGVAHSGDVYGSSETGTYYSVGFDYDLPYGVAFSAGYGYYDYDDDVSDEDHQDYRLGLSKEFAGFGFDVSYYGMDDDGEDAYGDTADDRVVFTISKSL</sequence>
<name>A0A0A0BIZ1_9GAMM</name>
<dbReference type="RefSeq" id="WP_036311120.1">
    <property type="nucleotide sequence ID" value="NZ_JRQD01000001.1"/>
</dbReference>